<evidence type="ECO:0000313" key="1">
    <source>
        <dbReference type="EMBL" id="ONK67655.1"/>
    </source>
</evidence>
<organism evidence="1 2">
    <name type="scientific">Asparagus officinalis</name>
    <name type="common">Garden asparagus</name>
    <dbReference type="NCBI Taxonomy" id="4686"/>
    <lineage>
        <taxon>Eukaryota</taxon>
        <taxon>Viridiplantae</taxon>
        <taxon>Streptophyta</taxon>
        <taxon>Embryophyta</taxon>
        <taxon>Tracheophyta</taxon>
        <taxon>Spermatophyta</taxon>
        <taxon>Magnoliopsida</taxon>
        <taxon>Liliopsida</taxon>
        <taxon>Asparagales</taxon>
        <taxon>Asparagaceae</taxon>
        <taxon>Asparagoideae</taxon>
        <taxon>Asparagus</taxon>
    </lineage>
</organism>
<sequence>MDSFPKTYDLDVLFDREPKIPPLFKACGRNLCDPCWRKGKPIYFTKEGFEEHNNRIHRLHKVACGIGKCCSVFADEVDREIHHREFNHRRDLVELKSEIELFRVSASKRREWRSSTARMKSLDRAKRRRLWRRASSLDWAKARRMKGERSLPLEMAAGRDLVVVVATAG</sequence>
<name>A0A5P1ENR6_ASPOF</name>
<evidence type="ECO:0000313" key="2">
    <source>
        <dbReference type="Proteomes" id="UP000243459"/>
    </source>
</evidence>
<gene>
    <name evidence="1" type="ORF">A4U43_C05F2340</name>
</gene>
<keyword evidence="2" id="KW-1185">Reference proteome</keyword>
<dbReference type="EMBL" id="CM007385">
    <property type="protein sequence ID" value="ONK67655.1"/>
    <property type="molecule type" value="Genomic_DNA"/>
</dbReference>
<accession>A0A5P1ENR6</accession>
<proteinExistence type="predicted"/>
<reference evidence="2" key="1">
    <citation type="journal article" date="2017" name="Nat. Commun.">
        <title>The asparagus genome sheds light on the origin and evolution of a young Y chromosome.</title>
        <authorList>
            <person name="Harkess A."/>
            <person name="Zhou J."/>
            <person name="Xu C."/>
            <person name="Bowers J.E."/>
            <person name="Van der Hulst R."/>
            <person name="Ayyampalayam S."/>
            <person name="Mercati F."/>
            <person name="Riccardi P."/>
            <person name="McKain M.R."/>
            <person name="Kakrana A."/>
            <person name="Tang H."/>
            <person name="Ray J."/>
            <person name="Groenendijk J."/>
            <person name="Arikit S."/>
            <person name="Mathioni S.M."/>
            <person name="Nakano M."/>
            <person name="Shan H."/>
            <person name="Telgmann-Rauber A."/>
            <person name="Kanno A."/>
            <person name="Yue Z."/>
            <person name="Chen H."/>
            <person name="Li W."/>
            <person name="Chen Y."/>
            <person name="Xu X."/>
            <person name="Zhang Y."/>
            <person name="Luo S."/>
            <person name="Chen H."/>
            <person name="Gao J."/>
            <person name="Mao Z."/>
            <person name="Pires J.C."/>
            <person name="Luo M."/>
            <person name="Kudrna D."/>
            <person name="Wing R.A."/>
            <person name="Meyers B.C."/>
            <person name="Yi K."/>
            <person name="Kong H."/>
            <person name="Lavrijsen P."/>
            <person name="Sunseri F."/>
            <person name="Falavigna A."/>
            <person name="Ye Y."/>
            <person name="Leebens-Mack J.H."/>
            <person name="Chen G."/>
        </authorList>
    </citation>
    <scope>NUCLEOTIDE SEQUENCE [LARGE SCALE GENOMIC DNA]</scope>
    <source>
        <strain evidence="2">cv. DH0086</strain>
    </source>
</reference>
<dbReference type="Gramene" id="ONK67655">
    <property type="protein sequence ID" value="ONK67655"/>
    <property type="gene ID" value="A4U43_C05F2340"/>
</dbReference>
<dbReference type="AlphaFoldDB" id="A0A5P1ENR6"/>
<protein>
    <submittedName>
        <fullName evidence="1">Uncharacterized protein</fullName>
    </submittedName>
</protein>
<dbReference type="Proteomes" id="UP000243459">
    <property type="component" value="Chromosome 5"/>
</dbReference>